<name>A0A8H7REG0_9FUNG</name>
<evidence type="ECO:0000256" key="1">
    <source>
        <dbReference type="SAM" id="MobiDB-lite"/>
    </source>
</evidence>
<feature type="compositionally biased region" description="Basic and acidic residues" evidence="1">
    <location>
        <begin position="7"/>
        <end position="17"/>
    </location>
</feature>
<accession>A0A8H7REG0</accession>
<reference evidence="2 3" key="1">
    <citation type="submission" date="2020-12" db="EMBL/GenBank/DDBJ databases">
        <title>Metabolic potential, ecology and presence of endohyphal bacteria is reflected in genomic diversity of Mucoromycotina.</title>
        <authorList>
            <person name="Muszewska A."/>
            <person name="Okrasinska A."/>
            <person name="Steczkiewicz K."/>
            <person name="Drgas O."/>
            <person name="Orlowska M."/>
            <person name="Perlinska-Lenart U."/>
            <person name="Aleksandrzak-Piekarczyk T."/>
            <person name="Szatraj K."/>
            <person name="Zielenkiewicz U."/>
            <person name="Pilsyk S."/>
            <person name="Malc E."/>
            <person name="Mieczkowski P."/>
            <person name="Kruszewska J.S."/>
            <person name="Biernat P."/>
            <person name="Pawlowska J."/>
        </authorList>
    </citation>
    <scope>NUCLEOTIDE SEQUENCE [LARGE SCALE GENOMIC DNA]</scope>
    <source>
        <strain evidence="2 3">CBS 142.35</strain>
    </source>
</reference>
<feature type="compositionally biased region" description="Acidic residues" evidence="1">
    <location>
        <begin position="26"/>
        <end position="37"/>
    </location>
</feature>
<dbReference type="EMBL" id="JAEPRB010001019">
    <property type="protein sequence ID" value="KAG2209005.1"/>
    <property type="molecule type" value="Genomic_DNA"/>
</dbReference>
<keyword evidence="3" id="KW-1185">Reference proteome</keyword>
<feature type="region of interest" description="Disordered" evidence="1">
    <location>
        <begin position="1"/>
        <end position="71"/>
    </location>
</feature>
<protein>
    <submittedName>
        <fullName evidence="2">Uncharacterized protein</fullName>
    </submittedName>
</protein>
<dbReference type="AlphaFoldDB" id="A0A8H7REG0"/>
<proteinExistence type="predicted"/>
<evidence type="ECO:0000313" key="2">
    <source>
        <dbReference type="EMBL" id="KAG2209005.1"/>
    </source>
</evidence>
<dbReference type="Proteomes" id="UP000646827">
    <property type="component" value="Unassembled WGS sequence"/>
</dbReference>
<feature type="compositionally biased region" description="Polar residues" evidence="1">
    <location>
        <begin position="38"/>
        <end position="51"/>
    </location>
</feature>
<sequence>MNNGKTPRIESQVRWDKSSNSGSLTNDEEQSDTEGSSDMESCSYGYESNGQSDEDNDTDYDVNGLCDAYAN</sequence>
<comment type="caution">
    <text evidence="2">The sequence shown here is derived from an EMBL/GenBank/DDBJ whole genome shotgun (WGS) entry which is preliminary data.</text>
</comment>
<gene>
    <name evidence="2" type="ORF">INT45_004632</name>
</gene>
<evidence type="ECO:0000313" key="3">
    <source>
        <dbReference type="Proteomes" id="UP000646827"/>
    </source>
</evidence>
<organism evidence="2 3">
    <name type="scientific">Circinella minor</name>
    <dbReference type="NCBI Taxonomy" id="1195481"/>
    <lineage>
        <taxon>Eukaryota</taxon>
        <taxon>Fungi</taxon>
        <taxon>Fungi incertae sedis</taxon>
        <taxon>Mucoromycota</taxon>
        <taxon>Mucoromycotina</taxon>
        <taxon>Mucoromycetes</taxon>
        <taxon>Mucorales</taxon>
        <taxon>Lichtheimiaceae</taxon>
        <taxon>Circinella</taxon>
    </lineage>
</organism>